<dbReference type="InterPro" id="IPR007808">
    <property type="entry name" value="Elf1"/>
</dbReference>
<evidence type="ECO:0000256" key="1">
    <source>
        <dbReference type="ARBA" id="ARBA00003357"/>
    </source>
</evidence>
<dbReference type="GO" id="GO:0006368">
    <property type="term" value="P:transcription elongation by RNA polymerase II"/>
    <property type="evidence" value="ECO:0007669"/>
    <property type="project" value="TreeGrafter"/>
</dbReference>
<evidence type="ECO:0000256" key="6">
    <source>
        <dbReference type="ARBA" id="ARBA00022833"/>
    </source>
</evidence>
<reference evidence="11" key="1">
    <citation type="submission" date="2021-01" db="EMBL/GenBank/DDBJ databases">
        <authorList>
            <person name="Kaushik A."/>
        </authorList>
    </citation>
    <scope>NUCLEOTIDE SEQUENCE</scope>
    <source>
        <strain evidence="11">AG1-1C</strain>
    </source>
</reference>
<comment type="function">
    <text evidence="1 10">Transcription elongation factor implicated in the maintenance of proper chromatin structure in actively transcribed regions.</text>
</comment>
<dbReference type="SUPFAM" id="SSF57783">
    <property type="entry name" value="Zinc beta-ribbon"/>
    <property type="match status" value="1"/>
</dbReference>
<keyword evidence="9 10" id="KW-0539">Nucleus</keyword>
<keyword evidence="7 10" id="KW-0805">Transcription regulation</keyword>
<keyword evidence="5 10" id="KW-0863">Zinc-finger</keyword>
<keyword evidence="8 10" id="KW-0804">Transcription</keyword>
<gene>
    <name evidence="11" type="ORF">RDB_LOCUS86951</name>
</gene>
<dbReference type="FunFam" id="2.20.25.190:FF:000001">
    <property type="entry name" value="Transcription elongation factor 1 homolog"/>
    <property type="match status" value="1"/>
</dbReference>
<comment type="caution">
    <text evidence="11">The sequence shown here is derived from an EMBL/GenBank/DDBJ whole genome shotgun (WGS) entry which is preliminary data.</text>
</comment>
<dbReference type="Pfam" id="PF05129">
    <property type="entry name" value="Zn_ribbon_Elf1"/>
    <property type="match status" value="1"/>
</dbReference>
<evidence type="ECO:0000256" key="8">
    <source>
        <dbReference type="ARBA" id="ARBA00023163"/>
    </source>
</evidence>
<evidence type="ECO:0000256" key="3">
    <source>
        <dbReference type="ARBA" id="ARBA00009730"/>
    </source>
</evidence>
<evidence type="ECO:0000256" key="10">
    <source>
        <dbReference type="RuleBase" id="RU364033"/>
    </source>
</evidence>
<evidence type="ECO:0000256" key="4">
    <source>
        <dbReference type="ARBA" id="ARBA00022723"/>
    </source>
</evidence>
<dbReference type="EMBL" id="CAJMWS010000321">
    <property type="protein sequence ID" value="CAE6420871.1"/>
    <property type="molecule type" value="Genomic_DNA"/>
</dbReference>
<name>A0A8H2XBB7_9AGAM</name>
<dbReference type="Gene3D" id="2.20.25.190">
    <property type="match status" value="1"/>
</dbReference>
<accession>A0A8H2XBB7</accession>
<keyword evidence="4 10" id="KW-0479">Metal-binding</keyword>
<dbReference type="AlphaFoldDB" id="A0A8H2XBB7"/>
<comment type="subcellular location">
    <subcellularLocation>
        <location evidence="2 10">Nucleus</location>
    </subcellularLocation>
</comment>
<proteinExistence type="inferred from homology"/>
<evidence type="ECO:0000256" key="7">
    <source>
        <dbReference type="ARBA" id="ARBA00023015"/>
    </source>
</evidence>
<keyword evidence="6 10" id="KW-0862">Zinc</keyword>
<dbReference type="Proteomes" id="UP000663846">
    <property type="component" value="Unassembled WGS sequence"/>
</dbReference>
<protein>
    <recommendedName>
        <fullName evidence="10">Transcription elongation factor 1 homolog</fullName>
    </recommendedName>
</protein>
<dbReference type="PANTHER" id="PTHR20934">
    <property type="entry name" value="TRANSCRIPTION ELONGATION FACTOR 1 HOMOLOG"/>
    <property type="match status" value="1"/>
</dbReference>
<dbReference type="GO" id="GO:0008270">
    <property type="term" value="F:zinc ion binding"/>
    <property type="evidence" value="ECO:0007669"/>
    <property type="project" value="UniProtKB-KW"/>
</dbReference>
<dbReference type="PANTHER" id="PTHR20934:SF0">
    <property type="entry name" value="TRANSCRIPTION ELONGATION FACTOR 1 HOMOLOG"/>
    <property type="match status" value="1"/>
</dbReference>
<dbReference type="GO" id="GO:0000993">
    <property type="term" value="F:RNA polymerase II complex binding"/>
    <property type="evidence" value="ECO:0007669"/>
    <property type="project" value="TreeGrafter"/>
</dbReference>
<evidence type="ECO:0000256" key="5">
    <source>
        <dbReference type="ARBA" id="ARBA00022771"/>
    </source>
</evidence>
<evidence type="ECO:0000256" key="2">
    <source>
        <dbReference type="ARBA" id="ARBA00004123"/>
    </source>
</evidence>
<dbReference type="GO" id="GO:0008023">
    <property type="term" value="C:transcription elongation factor complex"/>
    <property type="evidence" value="ECO:0007669"/>
    <property type="project" value="TreeGrafter"/>
</dbReference>
<evidence type="ECO:0000256" key="9">
    <source>
        <dbReference type="ARBA" id="ARBA00023242"/>
    </source>
</evidence>
<evidence type="ECO:0000313" key="12">
    <source>
        <dbReference type="Proteomes" id="UP000663846"/>
    </source>
</evidence>
<comment type="similarity">
    <text evidence="3 10">Belongs to the ELOF1 family.</text>
</comment>
<sequence length="139" mass="15577">MHNFKPQVDLGKGLVSAGWHPIARSAQTNSAYLLEKLEKMGKRKSSKKPQSRIKPTLDTTFNCLFCHHEKSVTCKIDKKEGLGYLSCKICAQHYQCKIHHLSEPIDVYSSWIDACDEAQASTRPAASSRRLAAVESDED</sequence>
<dbReference type="InterPro" id="IPR038567">
    <property type="entry name" value="T_Elf1_sf"/>
</dbReference>
<evidence type="ECO:0000313" key="11">
    <source>
        <dbReference type="EMBL" id="CAE6420871.1"/>
    </source>
</evidence>
<organism evidence="11 12">
    <name type="scientific">Rhizoctonia solani</name>
    <dbReference type="NCBI Taxonomy" id="456999"/>
    <lineage>
        <taxon>Eukaryota</taxon>
        <taxon>Fungi</taxon>
        <taxon>Dikarya</taxon>
        <taxon>Basidiomycota</taxon>
        <taxon>Agaricomycotina</taxon>
        <taxon>Agaricomycetes</taxon>
        <taxon>Cantharellales</taxon>
        <taxon>Ceratobasidiaceae</taxon>
        <taxon>Rhizoctonia</taxon>
    </lineage>
</organism>